<dbReference type="InterPro" id="IPR024194">
    <property type="entry name" value="Ac/AlaTfrase_AlgI/DltB"/>
</dbReference>
<feature type="transmembrane region" description="Helical" evidence="8">
    <location>
        <begin position="441"/>
        <end position="465"/>
    </location>
</feature>
<feature type="transmembrane region" description="Helical" evidence="8">
    <location>
        <begin position="227"/>
        <end position="246"/>
    </location>
</feature>
<evidence type="ECO:0000256" key="4">
    <source>
        <dbReference type="ARBA" id="ARBA00022692"/>
    </source>
</evidence>
<feature type="transmembrane region" description="Helical" evidence="8">
    <location>
        <begin position="6"/>
        <end position="22"/>
    </location>
</feature>
<dbReference type="InterPro" id="IPR028362">
    <property type="entry name" value="AlgI"/>
</dbReference>
<feature type="transmembrane region" description="Helical" evidence="8">
    <location>
        <begin position="152"/>
        <end position="170"/>
    </location>
</feature>
<evidence type="ECO:0000313" key="10">
    <source>
        <dbReference type="Proteomes" id="UP000736583"/>
    </source>
</evidence>
<keyword evidence="4 8" id="KW-0812">Transmembrane</keyword>
<dbReference type="EMBL" id="JAHLQL010000004">
    <property type="protein sequence ID" value="MBU5592507.1"/>
    <property type="molecule type" value="Genomic_DNA"/>
</dbReference>
<comment type="caution">
    <text evidence="9">The sequence shown here is derived from an EMBL/GenBank/DDBJ whole genome shotgun (WGS) entry which is preliminary data.</text>
</comment>
<dbReference type="RefSeq" id="WP_216457285.1">
    <property type="nucleotide sequence ID" value="NZ_JAHLQL010000004.1"/>
</dbReference>
<gene>
    <name evidence="9" type="ORF">KQI89_12150</name>
</gene>
<dbReference type="PIRSF" id="PIRSF016636">
    <property type="entry name" value="AlgI_DltB"/>
    <property type="match status" value="1"/>
</dbReference>
<comment type="similarity">
    <text evidence="2 7">Belongs to the membrane-bound acyltransferase family.</text>
</comment>
<feature type="transmembrane region" description="Helical" evidence="8">
    <location>
        <begin position="49"/>
        <end position="68"/>
    </location>
</feature>
<evidence type="ECO:0000256" key="2">
    <source>
        <dbReference type="ARBA" id="ARBA00010323"/>
    </source>
</evidence>
<keyword evidence="7" id="KW-0012">Acyltransferase</keyword>
<dbReference type="InterPro" id="IPR051085">
    <property type="entry name" value="MB_O-acyltransferase"/>
</dbReference>
<feature type="transmembrane region" description="Helical" evidence="8">
    <location>
        <begin position="353"/>
        <end position="373"/>
    </location>
</feature>
<keyword evidence="7" id="KW-0808">Transferase</keyword>
<feature type="transmembrane region" description="Helical" evidence="8">
    <location>
        <begin position="404"/>
        <end position="421"/>
    </location>
</feature>
<keyword evidence="3 7" id="KW-1003">Cell membrane</keyword>
<feature type="transmembrane region" description="Helical" evidence="8">
    <location>
        <begin position="191"/>
        <end position="212"/>
    </location>
</feature>
<comment type="subcellular location">
    <subcellularLocation>
        <location evidence="1">Cell membrane</location>
        <topology evidence="1">Multi-pass membrane protein</topology>
    </subcellularLocation>
</comment>
<feature type="transmembrane region" description="Helical" evidence="8">
    <location>
        <begin position="380"/>
        <end position="398"/>
    </location>
</feature>
<sequence length="468" mass="54219">MAFNSNIFIFLFLPLCLLIYYLSHDKIKNYVLLLASIVFYAWGSPNTLIVLLASIAINYILISIMEISKGKSRKLFLVLSLVFNIGILAGYKYIDFFLSGINVFTYLAGFAPLTWRKLSVPIGLSYITFQQISYIVDIYKDKDKSYVNPLDYVLYILIFPRLIAGPIMLYHETSIQFKERTHSFDKFSYGIWRFSIGMFKKVAIANSLGLVADNIFSTDPSLLGIKYAWFGMVLYTFQLFFDFSGYSDMAVGIGKMFGFDFPENFNRPYISKSITEFWKRWHMSLSRFLKEYIYIPLGGNRVSTKRTYINLWIVFLISGLWHGAAMTFVIWGIYHGTLLILERVYLLKVYKKLPAIISNGISFILVGIGWVFFRSESLSYALRYLKAMFTLSFAQGINFYNMDISLKTFVALLLAVLISFIRYERFQNVFDRLKSKDIIKYVLSLIILIYSLAALSSGTYSPFIYFKF</sequence>
<reference evidence="9 10" key="1">
    <citation type="submission" date="2021-06" db="EMBL/GenBank/DDBJ databases">
        <authorList>
            <person name="Sun Q."/>
            <person name="Li D."/>
        </authorList>
    </citation>
    <scope>NUCLEOTIDE SEQUENCE [LARGE SCALE GENOMIC DNA]</scope>
    <source>
        <strain evidence="9 10">MSJ-4</strain>
    </source>
</reference>
<accession>A0ABS6F4N5</accession>
<organism evidence="9 10">
    <name type="scientific">Clostridium simiarum</name>
    <dbReference type="NCBI Taxonomy" id="2841506"/>
    <lineage>
        <taxon>Bacteria</taxon>
        <taxon>Bacillati</taxon>
        <taxon>Bacillota</taxon>
        <taxon>Clostridia</taxon>
        <taxon>Eubacteriales</taxon>
        <taxon>Clostridiaceae</taxon>
        <taxon>Clostridium</taxon>
    </lineage>
</organism>
<keyword evidence="10" id="KW-1185">Reference proteome</keyword>
<dbReference type="PIRSF" id="PIRSF500217">
    <property type="entry name" value="AlgI"/>
    <property type="match status" value="1"/>
</dbReference>
<protein>
    <submittedName>
        <fullName evidence="9">MBOAT family protein</fullName>
    </submittedName>
</protein>
<name>A0ABS6F4N5_9CLOT</name>
<evidence type="ECO:0000256" key="6">
    <source>
        <dbReference type="ARBA" id="ARBA00023136"/>
    </source>
</evidence>
<feature type="transmembrane region" description="Helical" evidence="8">
    <location>
        <begin position="311"/>
        <end position="333"/>
    </location>
</feature>
<evidence type="ECO:0000256" key="1">
    <source>
        <dbReference type="ARBA" id="ARBA00004651"/>
    </source>
</evidence>
<dbReference type="Pfam" id="PF03062">
    <property type="entry name" value="MBOAT"/>
    <property type="match status" value="1"/>
</dbReference>
<keyword evidence="5 8" id="KW-1133">Transmembrane helix</keyword>
<dbReference type="InterPro" id="IPR004299">
    <property type="entry name" value="MBOAT_fam"/>
</dbReference>
<evidence type="ECO:0000256" key="5">
    <source>
        <dbReference type="ARBA" id="ARBA00022989"/>
    </source>
</evidence>
<evidence type="ECO:0000313" key="9">
    <source>
        <dbReference type="EMBL" id="MBU5592507.1"/>
    </source>
</evidence>
<dbReference type="Proteomes" id="UP000736583">
    <property type="component" value="Unassembled WGS sequence"/>
</dbReference>
<feature type="transmembrane region" description="Helical" evidence="8">
    <location>
        <begin position="75"/>
        <end position="94"/>
    </location>
</feature>
<proteinExistence type="inferred from homology"/>
<keyword evidence="6 7" id="KW-0472">Membrane</keyword>
<evidence type="ECO:0000256" key="8">
    <source>
        <dbReference type="SAM" id="Phobius"/>
    </source>
</evidence>
<evidence type="ECO:0000256" key="3">
    <source>
        <dbReference type="ARBA" id="ARBA00022475"/>
    </source>
</evidence>
<evidence type="ECO:0000256" key="7">
    <source>
        <dbReference type="PIRNR" id="PIRNR016636"/>
    </source>
</evidence>
<dbReference type="PANTHER" id="PTHR13285:SF18">
    <property type="entry name" value="PROTEIN-CYSTEINE N-PALMITOYLTRANSFERASE RASP"/>
    <property type="match status" value="1"/>
</dbReference>
<dbReference type="PANTHER" id="PTHR13285">
    <property type="entry name" value="ACYLTRANSFERASE"/>
    <property type="match status" value="1"/>
</dbReference>